<dbReference type="PANTHER" id="PTHR30222:SF12">
    <property type="entry name" value="NORSPERMIDINE SENSOR"/>
    <property type="match status" value="1"/>
</dbReference>
<gene>
    <name evidence="6" type="ORF">SAMN02910344_01327</name>
</gene>
<keyword evidence="4" id="KW-0574">Periplasm</keyword>
<evidence type="ECO:0000256" key="3">
    <source>
        <dbReference type="ARBA" id="ARBA00022729"/>
    </source>
</evidence>
<feature type="signal peptide" evidence="5">
    <location>
        <begin position="1"/>
        <end position="25"/>
    </location>
</feature>
<keyword evidence="2" id="KW-0813">Transport</keyword>
<name>A0A662ZIY0_9GAMM</name>
<evidence type="ECO:0000256" key="4">
    <source>
        <dbReference type="ARBA" id="ARBA00022764"/>
    </source>
</evidence>
<evidence type="ECO:0000256" key="2">
    <source>
        <dbReference type="ARBA" id="ARBA00022448"/>
    </source>
</evidence>
<dbReference type="EMBL" id="FOXF01000021">
    <property type="protein sequence ID" value="SFP41394.1"/>
    <property type="molecule type" value="Genomic_DNA"/>
</dbReference>
<accession>A0A662ZIY0</accession>
<dbReference type="PRINTS" id="PR00909">
    <property type="entry name" value="SPERMDNBNDNG"/>
</dbReference>
<comment type="subcellular location">
    <subcellularLocation>
        <location evidence="1">Periplasm</location>
    </subcellularLocation>
</comment>
<dbReference type="Proteomes" id="UP000243745">
    <property type="component" value="Unassembled WGS sequence"/>
</dbReference>
<proteinExistence type="predicted"/>
<dbReference type="GO" id="GO:0015846">
    <property type="term" value="P:polyamine transport"/>
    <property type="evidence" value="ECO:0007669"/>
    <property type="project" value="InterPro"/>
</dbReference>
<dbReference type="InterPro" id="IPR006059">
    <property type="entry name" value="SBP"/>
</dbReference>
<dbReference type="InterPro" id="IPR001188">
    <property type="entry name" value="Sperm_putr-bd"/>
</dbReference>
<dbReference type="GO" id="GO:0042597">
    <property type="term" value="C:periplasmic space"/>
    <property type="evidence" value="ECO:0007669"/>
    <property type="project" value="UniProtKB-SubCell"/>
</dbReference>
<evidence type="ECO:0000256" key="5">
    <source>
        <dbReference type="SAM" id="SignalP"/>
    </source>
</evidence>
<organism evidence="6 7">
    <name type="scientific">Ruminobacter amylophilus</name>
    <dbReference type="NCBI Taxonomy" id="867"/>
    <lineage>
        <taxon>Bacteria</taxon>
        <taxon>Pseudomonadati</taxon>
        <taxon>Pseudomonadota</taxon>
        <taxon>Gammaproteobacteria</taxon>
        <taxon>Aeromonadales</taxon>
        <taxon>Succinivibrionaceae</taxon>
        <taxon>Ruminobacter</taxon>
    </lineage>
</organism>
<dbReference type="Pfam" id="PF13416">
    <property type="entry name" value="SBP_bac_8"/>
    <property type="match status" value="1"/>
</dbReference>
<evidence type="ECO:0000313" key="7">
    <source>
        <dbReference type="Proteomes" id="UP000243745"/>
    </source>
</evidence>
<dbReference type="GO" id="GO:0019808">
    <property type="term" value="F:polyamine binding"/>
    <property type="evidence" value="ECO:0007669"/>
    <property type="project" value="InterPro"/>
</dbReference>
<evidence type="ECO:0000313" key="6">
    <source>
        <dbReference type="EMBL" id="SFP41394.1"/>
    </source>
</evidence>
<sequence length="194" mass="21913">MSNRTLLNLKFVLCIAPLMSSLAFAANAANDNVLNVYNWDDYEAPDTVSNFEKQTNIRVVTDHFYTNEALETKLLAGKSGYDLVFPSSDFVSHQINTGIFLKLDKSKIPNYKNLDPVKMKFLSKLDPDNQYAIPYQQGTTGIGYNVKKIKEIFGNDYVVDSWDFIFKEENISRLEQCGVAVLDSPVEVFATTLN</sequence>
<evidence type="ECO:0000256" key="1">
    <source>
        <dbReference type="ARBA" id="ARBA00004418"/>
    </source>
</evidence>
<reference evidence="6 7" key="1">
    <citation type="submission" date="2016-10" db="EMBL/GenBank/DDBJ databases">
        <authorList>
            <person name="Varghese N."/>
            <person name="Submissions S."/>
        </authorList>
    </citation>
    <scope>NUCLEOTIDE SEQUENCE [LARGE SCALE GENOMIC DNA]</scope>
    <source>
        <strain evidence="6 7">DSM 1361</strain>
    </source>
</reference>
<feature type="chain" id="PRO_5024830946" evidence="5">
    <location>
        <begin position="26"/>
        <end position="194"/>
    </location>
</feature>
<keyword evidence="3 5" id="KW-0732">Signal</keyword>
<dbReference type="Gene3D" id="3.40.190.10">
    <property type="entry name" value="Periplasmic binding protein-like II"/>
    <property type="match status" value="2"/>
</dbReference>
<keyword evidence="7" id="KW-1185">Reference proteome</keyword>
<dbReference type="SUPFAM" id="SSF53850">
    <property type="entry name" value="Periplasmic binding protein-like II"/>
    <property type="match status" value="1"/>
</dbReference>
<protein>
    <submittedName>
        <fullName evidence="6">Extracellular solute-binding protein</fullName>
    </submittedName>
</protein>
<dbReference type="PANTHER" id="PTHR30222">
    <property type="entry name" value="SPERMIDINE/PUTRESCINE-BINDING PERIPLASMIC PROTEIN"/>
    <property type="match status" value="1"/>
</dbReference>
<dbReference type="AlphaFoldDB" id="A0A662ZIY0"/>
<dbReference type="RefSeq" id="WP_093142201.1">
    <property type="nucleotide sequence ID" value="NZ_FOXF01000021.1"/>
</dbReference>